<sequence length="55" mass="6422">CVYEGWQFYFHPIDSSTRKMFGIAESVGHDAAMNQNDCFHFTARVIDTMCPRLYN</sequence>
<dbReference type="Proteomes" id="UP000824533">
    <property type="component" value="Linkage Group LG23"/>
</dbReference>
<accession>A0ACC1CJP1</accession>
<gene>
    <name evidence="1" type="ORF">K1T71_012445</name>
</gene>
<feature type="non-terminal residue" evidence="1">
    <location>
        <position position="1"/>
    </location>
</feature>
<proteinExistence type="predicted"/>
<dbReference type="EMBL" id="CM034409">
    <property type="protein sequence ID" value="KAJ0171682.1"/>
    <property type="molecule type" value="Genomic_DNA"/>
</dbReference>
<name>A0ACC1CJP1_9NEOP</name>
<organism evidence="1 2">
    <name type="scientific">Dendrolimus kikuchii</name>
    <dbReference type="NCBI Taxonomy" id="765133"/>
    <lineage>
        <taxon>Eukaryota</taxon>
        <taxon>Metazoa</taxon>
        <taxon>Ecdysozoa</taxon>
        <taxon>Arthropoda</taxon>
        <taxon>Hexapoda</taxon>
        <taxon>Insecta</taxon>
        <taxon>Pterygota</taxon>
        <taxon>Neoptera</taxon>
        <taxon>Endopterygota</taxon>
        <taxon>Lepidoptera</taxon>
        <taxon>Glossata</taxon>
        <taxon>Ditrysia</taxon>
        <taxon>Bombycoidea</taxon>
        <taxon>Lasiocampidae</taxon>
        <taxon>Dendrolimus</taxon>
    </lineage>
</organism>
<evidence type="ECO:0000313" key="2">
    <source>
        <dbReference type="Proteomes" id="UP000824533"/>
    </source>
</evidence>
<comment type="caution">
    <text evidence="1">The sequence shown here is derived from an EMBL/GenBank/DDBJ whole genome shotgun (WGS) entry which is preliminary data.</text>
</comment>
<reference evidence="1 2" key="1">
    <citation type="journal article" date="2021" name="Front. Genet.">
        <title>Chromosome-Level Genome Assembly Reveals Significant Gene Expansion in the Toll and IMD Signaling Pathways of Dendrolimus kikuchii.</title>
        <authorList>
            <person name="Zhou J."/>
            <person name="Wu P."/>
            <person name="Xiong Z."/>
            <person name="Liu N."/>
            <person name="Zhao N."/>
            <person name="Ji M."/>
            <person name="Qiu Y."/>
            <person name="Yang B."/>
        </authorList>
    </citation>
    <scope>NUCLEOTIDE SEQUENCE [LARGE SCALE GENOMIC DNA]</scope>
    <source>
        <strain evidence="1">Ann1</strain>
    </source>
</reference>
<evidence type="ECO:0000313" key="1">
    <source>
        <dbReference type="EMBL" id="KAJ0171682.1"/>
    </source>
</evidence>
<keyword evidence="2" id="KW-1185">Reference proteome</keyword>
<protein>
    <submittedName>
        <fullName evidence="1">Uncharacterized protein</fullName>
    </submittedName>
</protein>